<dbReference type="AlphaFoldDB" id="V2US12"/>
<comment type="similarity">
    <text evidence="1">Belongs to the glycosyltransferase 2 family.</text>
</comment>
<evidence type="ECO:0000256" key="3">
    <source>
        <dbReference type="ARBA" id="ARBA00022679"/>
    </source>
</evidence>
<dbReference type="SUPFAM" id="SSF53448">
    <property type="entry name" value="Nucleotide-diphospho-sugar transferases"/>
    <property type="match status" value="1"/>
</dbReference>
<dbReference type="InterPro" id="IPR050834">
    <property type="entry name" value="Glycosyltransf_2"/>
</dbReference>
<evidence type="ECO:0000259" key="4">
    <source>
        <dbReference type="Pfam" id="PF00535"/>
    </source>
</evidence>
<dbReference type="InterPro" id="IPR029044">
    <property type="entry name" value="Nucleotide-diphossugar_trans"/>
</dbReference>
<dbReference type="PANTHER" id="PTHR43685">
    <property type="entry name" value="GLYCOSYLTRANSFERASE"/>
    <property type="match status" value="1"/>
</dbReference>
<protein>
    <recommendedName>
        <fullName evidence="4">Glycosyltransferase 2-like domain-containing protein</fullName>
    </recommendedName>
</protein>
<dbReference type="OrthoDB" id="9801954at2"/>
<keyword evidence="2" id="KW-0328">Glycosyltransferase</keyword>
<evidence type="ECO:0000313" key="6">
    <source>
        <dbReference type="Proteomes" id="UP000018418"/>
    </source>
</evidence>
<accession>V2US12</accession>
<feature type="domain" description="Glycosyltransferase 2-like" evidence="4">
    <location>
        <begin position="4"/>
        <end position="111"/>
    </location>
</feature>
<evidence type="ECO:0000256" key="1">
    <source>
        <dbReference type="ARBA" id="ARBA00006739"/>
    </source>
</evidence>
<dbReference type="PANTHER" id="PTHR43685:SF5">
    <property type="entry name" value="GLYCOSYLTRANSFERASE EPSE-RELATED"/>
    <property type="match status" value="1"/>
</dbReference>
<gene>
    <name evidence="5" type="ORF">P255_01950</name>
</gene>
<dbReference type="RefSeq" id="WP_004899823.1">
    <property type="nucleotide sequence ID" value="NZ_BBTI01000002.1"/>
</dbReference>
<dbReference type="InterPro" id="IPR001173">
    <property type="entry name" value="Glyco_trans_2-like"/>
</dbReference>
<proteinExistence type="inferred from homology"/>
<dbReference type="Gene3D" id="3.90.550.10">
    <property type="entry name" value="Spore Coat Polysaccharide Biosynthesis Protein SpsA, Chain A"/>
    <property type="match status" value="1"/>
</dbReference>
<reference evidence="5 6" key="1">
    <citation type="submission" date="2013-10" db="EMBL/GenBank/DDBJ databases">
        <title>The Genome Sequence of Acinetobacter brisouii CIP 110357.</title>
        <authorList>
            <consortium name="The Broad Institute Genomics Platform"/>
            <consortium name="The Broad Institute Genome Sequencing Center for Infectious Disease"/>
            <person name="Cerqueira G."/>
            <person name="Feldgarden M."/>
            <person name="Courvalin P."/>
            <person name="Grillot-Courvalin C."/>
            <person name="Clermont D."/>
            <person name="Rocha E."/>
            <person name="Yoon E.-J."/>
            <person name="Nemec A."/>
            <person name="Young S.K."/>
            <person name="Zeng Q."/>
            <person name="Gargeya S."/>
            <person name="Fitzgerald M."/>
            <person name="Abouelleil A."/>
            <person name="Alvarado L."/>
            <person name="Berlin A.M."/>
            <person name="Chapman S.B."/>
            <person name="Gainer-Dewar J."/>
            <person name="Goldberg J."/>
            <person name="Gnerre S."/>
            <person name="Griggs A."/>
            <person name="Gujja S."/>
            <person name="Hansen M."/>
            <person name="Howarth C."/>
            <person name="Imamovic A."/>
            <person name="Ireland A."/>
            <person name="Larimer J."/>
            <person name="McCowan C."/>
            <person name="Murphy C."/>
            <person name="Pearson M."/>
            <person name="Poon T.W."/>
            <person name="Priest M."/>
            <person name="Roberts A."/>
            <person name="Saif S."/>
            <person name="Shea T."/>
            <person name="Sykes S."/>
            <person name="Wortman J."/>
            <person name="Nusbaum C."/>
            <person name="Birren B."/>
        </authorList>
    </citation>
    <scope>NUCLEOTIDE SEQUENCE [LARGE SCALE GENOMIC DNA]</scope>
    <source>
        <strain evidence="5 6">CIP 110357</strain>
    </source>
</reference>
<organism evidence="5 6">
    <name type="scientific">Acinetobacter brisouii CIP 110357</name>
    <dbReference type="NCBI Taxonomy" id="1341683"/>
    <lineage>
        <taxon>Bacteria</taxon>
        <taxon>Pseudomonadati</taxon>
        <taxon>Pseudomonadota</taxon>
        <taxon>Gammaproteobacteria</taxon>
        <taxon>Moraxellales</taxon>
        <taxon>Moraxellaceae</taxon>
        <taxon>Acinetobacter</taxon>
    </lineage>
</organism>
<sequence>MRISIGIPFLNAQAYLADAINSILVQSYQDWELILIDDGSIDKSLAIAKSFAQKDSRIHVISDGQNKRLPARLNQIVKEASGEYIARMDADDIVSPQRLELQVDFLKAHPEIDLVSTGILSLKNDLTLVGYRGTINPKTISIADAIMGTTGIIHASVMAKKDWFLRNPYNENNRLAEDYELWLMAYLKNDLKVGFIEKPLYYYREDQSIQLKKLLTAYDSQVDIISKVPSKYIDKRTKRKFINKFLVKKIIVRILFLIKREGLLHKRRVQSKTPNVYIQQLQRDLSYLAQGDNT</sequence>
<dbReference type="CDD" id="cd00761">
    <property type="entry name" value="Glyco_tranf_GTA_type"/>
    <property type="match status" value="1"/>
</dbReference>
<dbReference type="Pfam" id="PF00535">
    <property type="entry name" value="Glycos_transf_2"/>
    <property type="match status" value="1"/>
</dbReference>
<name>V2US12_9GAMM</name>
<dbReference type="PATRIC" id="fig|1341683.3.peg.1937"/>
<keyword evidence="3" id="KW-0808">Transferase</keyword>
<evidence type="ECO:0000256" key="2">
    <source>
        <dbReference type="ARBA" id="ARBA00022676"/>
    </source>
</evidence>
<keyword evidence="6" id="KW-1185">Reference proteome</keyword>
<evidence type="ECO:0000313" key="5">
    <source>
        <dbReference type="EMBL" id="ESK51435.1"/>
    </source>
</evidence>
<dbReference type="EMBL" id="AYEU01000006">
    <property type="protein sequence ID" value="ESK51435.1"/>
    <property type="molecule type" value="Genomic_DNA"/>
</dbReference>
<dbReference type="HOGENOM" id="CLU_025996_0_9_6"/>
<dbReference type="Proteomes" id="UP000018418">
    <property type="component" value="Unassembled WGS sequence"/>
</dbReference>
<dbReference type="GO" id="GO:0016757">
    <property type="term" value="F:glycosyltransferase activity"/>
    <property type="evidence" value="ECO:0007669"/>
    <property type="project" value="UniProtKB-KW"/>
</dbReference>
<comment type="caution">
    <text evidence="5">The sequence shown here is derived from an EMBL/GenBank/DDBJ whole genome shotgun (WGS) entry which is preliminary data.</text>
</comment>